<feature type="transmembrane region" description="Helical" evidence="1">
    <location>
        <begin position="298"/>
        <end position="315"/>
    </location>
</feature>
<gene>
    <name evidence="2" type="ORF">UT08_C0001G0040</name>
</gene>
<organism evidence="2 3">
    <name type="scientific">Candidatus Woesebacteria bacterium GW2011_GWB1_38_8</name>
    <dbReference type="NCBI Taxonomy" id="1618570"/>
    <lineage>
        <taxon>Bacteria</taxon>
        <taxon>Candidatus Woeseibacteriota</taxon>
    </lineage>
</organism>
<feature type="transmembrane region" description="Helical" evidence="1">
    <location>
        <begin position="390"/>
        <end position="412"/>
    </location>
</feature>
<keyword evidence="1" id="KW-1133">Transmembrane helix</keyword>
<feature type="transmembrane region" description="Helical" evidence="1">
    <location>
        <begin position="6"/>
        <end position="23"/>
    </location>
</feature>
<feature type="transmembrane region" description="Helical" evidence="1">
    <location>
        <begin position="54"/>
        <end position="77"/>
    </location>
</feature>
<feature type="transmembrane region" description="Helical" evidence="1">
    <location>
        <begin position="207"/>
        <end position="226"/>
    </location>
</feature>
<feature type="transmembrane region" description="Helical" evidence="1">
    <location>
        <begin position="360"/>
        <end position="378"/>
    </location>
</feature>
<dbReference type="Proteomes" id="UP000034081">
    <property type="component" value="Unassembled WGS sequence"/>
</dbReference>
<evidence type="ECO:0000256" key="1">
    <source>
        <dbReference type="SAM" id="Phobius"/>
    </source>
</evidence>
<dbReference type="EMBL" id="LBVL01000001">
    <property type="protein sequence ID" value="KKQ86174.1"/>
    <property type="molecule type" value="Genomic_DNA"/>
</dbReference>
<proteinExistence type="predicted"/>
<feature type="transmembrane region" description="Helical" evidence="1">
    <location>
        <begin position="98"/>
        <end position="123"/>
    </location>
</feature>
<keyword evidence="1" id="KW-0812">Transmembrane</keyword>
<name>A0A0G0NJW0_9BACT</name>
<evidence type="ECO:0000313" key="2">
    <source>
        <dbReference type="EMBL" id="KKQ86174.1"/>
    </source>
</evidence>
<feature type="transmembrane region" description="Helical" evidence="1">
    <location>
        <begin position="232"/>
        <end position="249"/>
    </location>
</feature>
<accession>A0A0G0NJW0</accession>
<keyword evidence="1" id="KW-0472">Membrane</keyword>
<evidence type="ECO:0000313" key="3">
    <source>
        <dbReference type="Proteomes" id="UP000034081"/>
    </source>
</evidence>
<protein>
    <recommendedName>
        <fullName evidence="4">Glycosyltransferase RgtA/B/C/D-like domain-containing protein</fullName>
    </recommendedName>
</protein>
<dbReference type="STRING" id="1618570.UT08_C0001G0040"/>
<comment type="caution">
    <text evidence="2">The sequence shown here is derived from an EMBL/GenBank/DDBJ whole genome shotgun (WGS) entry which is preliminary data.</text>
</comment>
<reference evidence="2 3" key="1">
    <citation type="journal article" date="2015" name="Nature">
        <title>rRNA introns, odd ribosomes, and small enigmatic genomes across a large radiation of phyla.</title>
        <authorList>
            <person name="Brown C.T."/>
            <person name="Hug L.A."/>
            <person name="Thomas B.C."/>
            <person name="Sharon I."/>
            <person name="Castelle C.J."/>
            <person name="Singh A."/>
            <person name="Wilkins M.J."/>
            <person name="Williams K.H."/>
            <person name="Banfield J.F."/>
        </authorList>
    </citation>
    <scope>NUCLEOTIDE SEQUENCE [LARGE SCALE GENOMIC DNA]</scope>
</reference>
<feature type="transmembrane region" description="Helical" evidence="1">
    <location>
        <begin position="424"/>
        <end position="443"/>
    </location>
</feature>
<feature type="transmembrane region" description="Helical" evidence="1">
    <location>
        <begin position="276"/>
        <end position="291"/>
    </location>
</feature>
<dbReference type="AlphaFoldDB" id="A0A0G0NJW0"/>
<evidence type="ECO:0008006" key="4">
    <source>
        <dbReference type="Google" id="ProtNLM"/>
    </source>
</evidence>
<sequence>MIESLIIVIFSTILFTPTLFQLLREINQLFILAVSFLLGIAFWTYFLFLANLAGLSFTLVNVLIIYFSILILSYLLSRLIKVEVTKKDKLSFTTISKFIATNRIALAVLLVLIFSSLVINFYWPVKDWDSLVLYDFRAKLFATHGGMNEAIKQGYFISYPLMTSLSHTLIYLINPASSPMLLYFAFYLALLIIFYSILREFKVGEKISLIATLALAGYGIIFEQSAMSYSNLPYTAYFFSGYIFALLWYKNERILYLITSALFIGLSGWIRFAEPFWIVIVLVVYLMILFKKKYRYMPLYILLIYAIRYPWSAFVKNISGITLSVGQNLSESIPLFSRQASFQGMISIFKYLYTNIFTEYAVLLFIFAFLFYYTFFYLKKRVDKTFIFDAAVISGIIIMIILGTFLFSLYQTSWADIGDSARRMSMVLVPILIFSSARLFNIINTKI</sequence>
<feature type="transmembrane region" description="Helical" evidence="1">
    <location>
        <begin position="180"/>
        <end position="198"/>
    </location>
</feature>
<feature type="transmembrane region" description="Helical" evidence="1">
    <location>
        <begin position="30"/>
        <end position="48"/>
    </location>
</feature>
<feature type="transmembrane region" description="Helical" evidence="1">
    <location>
        <begin position="254"/>
        <end position="270"/>
    </location>
</feature>